<name>A0A939LRZ4_9CELL</name>
<gene>
    <name evidence="1" type="ORF">J4G33_16890</name>
</gene>
<dbReference type="RefSeq" id="WP_208057170.1">
    <property type="nucleotide sequence ID" value="NZ_JAGEMK010000025.1"/>
</dbReference>
<dbReference type="GO" id="GO:0004866">
    <property type="term" value="F:endopeptidase inhibitor activity"/>
    <property type="evidence" value="ECO:0007669"/>
    <property type="project" value="InterPro"/>
</dbReference>
<feature type="non-terminal residue" evidence="1">
    <location>
        <position position="1"/>
    </location>
</feature>
<dbReference type="PROSITE" id="PS00283">
    <property type="entry name" value="SOYBEAN_KUNITZ"/>
    <property type="match status" value="1"/>
</dbReference>
<keyword evidence="2" id="KW-1185">Reference proteome</keyword>
<evidence type="ECO:0000313" key="2">
    <source>
        <dbReference type="Proteomes" id="UP000664209"/>
    </source>
</evidence>
<evidence type="ECO:0000313" key="1">
    <source>
        <dbReference type="EMBL" id="MBO1753481.1"/>
    </source>
</evidence>
<organism evidence="1 2">
    <name type="scientific">Actinotalea soli</name>
    <dbReference type="NCBI Taxonomy" id="2819234"/>
    <lineage>
        <taxon>Bacteria</taxon>
        <taxon>Bacillati</taxon>
        <taxon>Actinomycetota</taxon>
        <taxon>Actinomycetes</taxon>
        <taxon>Micrococcales</taxon>
        <taxon>Cellulomonadaceae</taxon>
        <taxon>Actinotalea</taxon>
    </lineage>
</organism>
<feature type="non-terminal residue" evidence="1">
    <location>
        <position position="103"/>
    </location>
</feature>
<dbReference type="Proteomes" id="UP000664209">
    <property type="component" value="Unassembled WGS sequence"/>
</dbReference>
<dbReference type="Gene3D" id="2.80.10.50">
    <property type="match status" value="1"/>
</dbReference>
<comment type="caution">
    <text evidence="1">The sequence shown here is derived from an EMBL/GenBank/DDBJ whole genome shotgun (WGS) entry which is preliminary data.</text>
</comment>
<dbReference type="InterPro" id="IPR002160">
    <property type="entry name" value="Prot_inh_Kunz-lg"/>
</dbReference>
<accession>A0A939LRZ4</accession>
<protein>
    <submittedName>
        <fullName evidence="1">Uncharacterized protein</fullName>
    </submittedName>
</protein>
<reference evidence="1" key="1">
    <citation type="submission" date="2021-03" db="EMBL/GenBank/DDBJ databases">
        <title>Actinotalea soli sp. nov., isolated from soil.</title>
        <authorList>
            <person name="Ping W."/>
            <person name="Zhang J."/>
        </authorList>
    </citation>
    <scope>NUCLEOTIDE SEQUENCE</scope>
    <source>
        <strain evidence="1">BY-33</strain>
    </source>
</reference>
<proteinExistence type="predicted"/>
<dbReference type="AlphaFoldDB" id="A0A939LRZ4"/>
<sequence>TSKSNHLSSFTMATHAYVLTFLLLSGTLIMSEAALCQQQGDAVLDTDGNQVRLGPNYQIEYTGSDGHTSVLGLLRNDQSQCEKFIGPTSHNEGRLVSFASGND</sequence>
<dbReference type="EMBL" id="JAGEMK010000025">
    <property type="protein sequence ID" value="MBO1753481.1"/>
    <property type="molecule type" value="Genomic_DNA"/>
</dbReference>